<dbReference type="InterPro" id="IPR003594">
    <property type="entry name" value="HATPase_dom"/>
</dbReference>
<dbReference type="SUPFAM" id="SSF47384">
    <property type="entry name" value="Homodimeric domain of signal transducing histidine kinase"/>
    <property type="match status" value="1"/>
</dbReference>
<dbReference type="InterPro" id="IPR036890">
    <property type="entry name" value="HATPase_C_sf"/>
</dbReference>
<keyword evidence="10" id="KW-0067">ATP-binding</keyword>
<dbReference type="Pfam" id="PF00512">
    <property type="entry name" value="HisKA"/>
    <property type="match status" value="1"/>
</dbReference>
<dbReference type="PROSITE" id="PS50109">
    <property type="entry name" value="HIS_KIN"/>
    <property type="match status" value="1"/>
</dbReference>
<evidence type="ECO:0000256" key="12">
    <source>
        <dbReference type="ARBA" id="ARBA00023012"/>
    </source>
</evidence>
<dbReference type="SMART" id="SM00304">
    <property type="entry name" value="HAMP"/>
    <property type="match status" value="1"/>
</dbReference>
<dbReference type="InterPro" id="IPR003660">
    <property type="entry name" value="HAMP_dom"/>
</dbReference>
<dbReference type="Gene3D" id="3.30.565.10">
    <property type="entry name" value="Histidine kinase-like ATPase, C-terminal domain"/>
    <property type="match status" value="1"/>
</dbReference>
<dbReference type="PRINTS" id="PR00344">
    <property type="entry name" value="BCTRLSENSOR"/>
</dbReference>
<dbReference type="CDD" id="cd00082">
    <property type="entry name" value="HisKA"/>
    <property type="match status" value="1"/>
</dbReference>
<evidence type="ECO:0000256" key="5">
    <source>
        <dbReference type="ARBA" id="ARBA00022553"/>
    </source>
</evidence>
<dbReference type="GO" id="GO:0000155">
    <property type="term" value="F:phosphorelay sensor kinase activity"/>
    <property type="evidence" value="ECO:0007669"/>
    <property type="project" value="InterPro"/>
</dbReference>
<reference evidence="17" key="2">
    <citation type="submission" date="2020-09" db="EMBL/GenBank/DDBJ databases">
        <authorList>
            <person name="Sun Q."/>
            <person name="Zhou Y."/>
        </authorList>
    </citation>
    <scope>NUCLEOTIDE SEQUENCE</scope>
    <source>
        <strain evidence="17">CGMCC 1.12987</strain>
    </source>
</reference>
<dbReference type="InterPro" id="IPR004358">
    <property type="entry name" value="Sig_transdc_His_kin-like_C"/>
</dbReference>
<keyword evidence="9 17" id="KW-0418">Kinase</keyword>
<dbReference type="CDD" id="cd00075">
    <property type="entry name" value="HATPase"/>
    <property type="match status" value="1"/>
</dbReference>
<protein>
    <recommendedName>
        <fullName evidence="3">histidine kinase</fullName>
        <ecNumber evidence="3">2.7.13.3</ecNumber>
    </recommendedName>
</protein>
<evidence type="ECO:0000256" key="2">
    <source>
        <dbReference type="ARBA" id="ARBA00004651"/>
    </source>
</evidence>
<dbReference type="SUPFAM" id="SSF158472">
    <property type="entry name" value="HAMP domain-like"/>
    <property type="match status" value="1"/>
</dbReference>
<accession>A0A917CU66</accession>
<feature type="domain" description="HAMP" evidence="16">
    <location>
        <begin position="178"/>
        <end position="232"/>
    </location>
</feature>
<gene>
    <name evidence="17" type="ORF">GCM10010916_13060</name>
</gene>
<dbReference type="Gene3D" id="1.10.287.130">
    <property type="match status" value="1"/>
</dbReference>
<dbReference type="SMART" id="SM00388">
    <property type="entry name" value="HisKA"/>
    <property type="match status" value="1"/>
</dbReference>
<evidence type="ECO:0000256" key="10">
    <source>
        <dbReference type="ARBA" id="ARBA00022840"/>
    </source>
</evidence>
<evidence type="ECO:0000256" key="3">
    <source>
        <dbReference type="ARBA" id="ARBA00012438"/>
    </source>
</evidence>
<dbReference type="GO" id="GO:0005886">
    <property type="term" value="C:plasma membrane"/>
    <property type="evidence" value="ECO:0007669"/>
    <property type="project" value="UniProtKB-SubCell"/>
</dbReference>
<dbReference type="Pfam" id="PF02518">
    <property type="entry name" value="HATPase_c"/>
    <property type="match status" value="1"/>
</dbReference>
<dbReference type="EMBL" id="BMGR01000003">
    <property type="protein sequence ID" value="GGF97184.1"/>
    <property type="molecule type" value="Genomic_DNA"/>
</dbReference>
<dbReference type="Gene3D" id="6.10.340.10">
    <property type="match status" value="1"/>
</dbReference>
<dbReference type="SMART" id="SM00387">
    <property type="entry name" value="HATPase_c"/>
    <property type="match status" value="1"/>
</dbReference>
<keyword evidence="18" id="KW-1185">Reference proteome</keyword>
<keyword evidence="7 14" id="KW-0812">Transmembrane</keyword>
<dbReference type="InterPro" id="IPR050428">
    <property type="entry name" value="TCS_sensor_his_kinase"/>
</dbReference>
<dbReference type="PANTHER" id="PTHR45436">
    <property type="entry name" value="SENSOR HISTIDINE KINASE YKOH"/>
    <property type="match status" value="1"/>
</dbReference>
<evidence type="ECO:0000256" key="6">
    <source>
        <dbReference type="ARBA" id="ARBA00022679"/>
    </source>
</evidence>
<evidence type="ECO:0000256" key="13">
    <source>
        <dbReference type="ARBA" id="ARBA00023136"/>
    </source>
</evidence>
<evidence type="ECO:0000256" key="9">
    <source>
        <dbReference type="ARBA" id="ARBA00022777"/>
    </source>
</evidence>
<organism evidence="17 18">
    <name type="scientific">Paenibacillus abyssi</name>
    <dbReference type="NCBI Taxonomy" id="1340531"/>
    <lineage>
        <taxon>Bacteria</taxon>
        <taxon>Bacillati</taxon>
        <taxon>Bacillota</taxon>
        <taxon>Bacilli</taxon>
        <taxon>Bacillales</taxon>
        <taxon>Paenibacillaceae</taxon>
        <taxon>Paenibacillus</taxon>
    </lineage>
</organism>
<keyword evidence="5" id="KW-0597">Phosphoprotein</keyword>
<keyword evidence="8" id="KW-0547">Nucleotide-binding</keyword>
<evidence type="ECO:0000256" key="8">
    <source>
        <dbReference type="ARBA" id="ARBA00022741"/>
    </source>
</evidence>
<comment type="caution">
    <text evidence="17">The sequence shown here is derived from an EMBL/GenBank/DDBJ whole genome shotgun (WGS) entry which is preliminary data.</text>
</comment>
<dbReference type="CDD" id="cd06225">
    <property type="entry name" value="HAMP"/>
    <property type="match status" value="1"/>
</dbReference>
<evidence type="ECO:0000313" key="17">
    <source>
        <dbReference type="EMBL" id="GGF97184.1"/>
    </source>
</evidence>
<proteinExistence type="predicted"/>
<dbReference type="GO" id="GO:0005524">
    <property type="term" value="F:ATP binding"/>
    <property type="evidence" value="ECO:0007669"/>
    <property type="project" value="UniProtKB-KW"/>
</dbReference>
<dbReference type="RefSeq" id="WP_188530105.1">
    <property type="nucleotide sequence ID" value="NZ_BMGR01000003.1"/>
</dbReference>
<dbReference type="Proteomes" id="UP000644756">
    <property type="component" value="Unassembled WGS sequence"/>
</dbReference>
<evidence type="ECO:0000259" key="15">
    <source>
        <dbReference type="PROSITE" id="PS50109"/>
    </source>
</evidence>
<comment type="catalytic activity">
    <reaction evidence="1">
        <text>ATP + protein L-histidine = ADP + protein N-phospho-L-histidine.</text>
        <dbReference type="EC" id="2.7.13.3"/>
    </reaction>
</comment>
<dbReference type="InterPro" id="IPR003661">
    <property type="entry name" value="HisK_dim/P_dom"/>
</dbReference>
<dbReference type="InterPro" id="IPR036097">
    <property type="entry name" value="HisK_dim/P_sf"/>
</dbReference>
<dbReference type="AlphaFoldDB" id="A0A917CU66"/>
<keyword evidence="6" id="KW-0808">Transferase</keyword>
<evidence type="ECO:0000256" key="1">
    <source>
        <dbReference type="ARBA" id="ARBA00000085"/>
    </source>
</evidence>
<dbReference type="Pfam" id="PF00672">
    <property type="entry name" value="HAMP"/>
    <property type="match status" value="1"/>
</dbReference>
<name>A0A917CU66_9BACL</name>
<evidence type="ECO:0000256" key="14">
    <source>
        <dbReference type="SAM" id="Phobius"/>
    </source>
</evidence>
<dbReference type="PROSITE" id="PS50885">
    <property type="entry name" value="HAMP"/>
    <property type="match status" value="1"/>
</dbReference>
<comment type="subcellular location">
    <subcellularLocation>
        <location evidence="2">Cell membrane</location>
        <topology evidence="2">Multi-pass membrane protein</topology>
    </subcellularLocation>
</comment>
<dbReference type="FunFam" id="3.30.565.10:FF:000006">
    <property type="entry name" value="Sensor histidine kinase WalK"/>
    <property type="match status" value="1"/>
</dbReference>
<keyword evidence="4" id="KW-1003">Cell membrane</keyword>
<dbReference type="SUPFAM" id="SSF55874">
    <property type="entry name" value="ATPase domain of HSP90 chaperone/DNA topoisomerase II/histidine kinase"/>
    <property type="match status" value="1"/>
</dbReference>
<evidence type="ECO:0000256" key="7">
    <source>
        <dbReference type="ARBA" id="ARBA00022692"/>
    </source>
</evidence>
<evidence type="ECO:0000256" key="4">
    <source>
        <dbReference type="ARBA" id="ARBA00022475"/>
    </source>
</evidence>
<feature type="transmembrane region" description="Helical" evidence="14">
    <location>
        <begin position="153"/>
        <end position="177"/>
    </location>
</feature>
<keyword evidence="11 14" id="KW-1133">Transmembrane helix</keyword>
<keyword evidence="12" id="KW-0902">Two-component regulatory system</keyword>
<evidence type="ECO:0000259" key="16">
    <source>
        <dbReference type="PROSITE" id="PS50885"/>
    </source>
</evidence>
<sequence>MSIRLRLTLWYSGLLAVTLLAFGVAIYLFVNINTYSEVKSRLQEESQRIQVFANLDYFDFIDLRKFRSDEIYIQLVNYNNEKITQSDNLFNASLKFPYPQLKTNPEAGFHHVSVEEYPFLIYQQPVLDRSTGETVALLQVGAYTSKENRLMEILRTILVFASLIAVFIAFTIGLFIARKALKPIENVIRATNQIENGSNLSVRIPREGPNDEMGRLTDTLNGMLSRLETTYNELDDAYRAQRRFVSDASHELRTPLTTIRGNIDLLEKMWQPKLEITGETPDAPHEVRLDAVKATMSLEAMRDISDEAKRMSRLVSDMLSLARADAGYEMEKSVIPLLPLVEEVARRAQLLPRTVDLRVADLSSLEGVEVKGNSDYLRQLLFIFIENAFKYTPKGYVELQAIRVSEQAGLIIKDTGIGMNEEEIPHIFERFYRADESRGKTSGTGLGLSIAKWIIDEHGGSIEVKTREGEGSTFVIWLPIAFSQQEDWGIMEATDRTVE</sequence>
<feature type="transmembrane region" description="Helical" evidence="14">
    <location>
        <begin position="7"/>
        <end position="30"/>
    </location>
</feature>
<evidence type="ECO:0000313" key="18">
    <source>
        <dbReference type="Proteomes" id="UP000644756"/>
    </source>
</evidence>
<reference evidence="17" key="1">
    <citation type="journal article" date="2014" name="Int. J. Syst. Evol. Microbiol.">
        <title>Complete genome sequence of Corynebacterium casei LMG S-19264T (=DSM 44701T), isolated from a smear-ripened cheese.</title>
        <authorList>
            <consortium name="US DOE Joint Genome Institute (JGI-PGF)"/>
            <person name="Walter F."/>
            <person name="Albersmeier A."/>
            <person name="Kalinowski J."/>
            <person name="Ruckert C."/>
        </authorList>
    </citation>
    <scope>NUCLEOTIDE SEQUENCE</scope>
    <source>
        <strain evidence="17">CGMCC 1.12987</strain>
    </source>
</reference>
<keyword evidence="13 14" id="KW-0472">Membrane</keyword>
<dbReference type="InterPro" id="IPR005467">
    <property type="entry name" value="His_kinase_dom"/>
</dbReference>
<evidence type="ECO:0000256" key="11">
    <source>
        <dbReference type="ARBA" id="ARBA00022989"/>
    </source>
</evidence>
<dbReference type="EC" id="2.7.13.3" evidence="3"/>
<feature type="domain" description="Histidine kinase" evidence="15">
    <location>
        <begin position="247"/>
        <end position="482"/>
    </location>
</feature>
<dbReference type="PANTHER" id="PTHR45436:SF5">
    <property type="entry name" value="SENSOR HISTIDINE KINASE TRCS"/>
    <property type="match status" value="1"/>
</dbReference>